<comment type="caution">
    <text evidence="1">The sequence shown here is derived from an EMBL/GenBank/DDBJ whole genome shotgun (WGS) entry which is preliminary data.</text>
</comment>
<evidence type="ECO:0000313" key="1">
    <source>
        <dbReference type="EMBL" id="MFG3817100.1"/>
    </source>
</evidence>
<dbReference type="Proteomes" id="UP001604335">
    <property type="component" value="Unassembled WGS sequence"/>
</dbReference>
<sequence length="67" mass="7430">MTEVRMGKRIQYTLTEVEREILALVQMLAHNSTAISSATISACSRYTRPEVEQALSSLMAAGLICQR</sequence>
<dbReference type="RefSeq" id="WP_099534076.1">
    <property type="nucleotide sequence ID" value="NZ_JAZAQF010000028.1"/>
</dbReference>
<evidence type="ECO:0008006" key="3">
    <source>
        <dbReference type="Google" id="ProtNLM"/>
    </source>
</evidence>
<dbReference type="EMBL" id="JAZAQF010000028">
    <property type="protein sequence ID" value="MFG3817100.1"/>
    <property type="molecule type" value="Genomic_DNA"/>
</dbReference>
<name>A0ABW7CAC4_9CYAN</name>
<proteinExistence type="predicted"/>
<reference evidence="2" key="1">
    <citation type="journal article" date="2024" name="Algal Res.">
        <title>Biochemical, toxicological and genomic investigation of a high-biomass producing Limnothrix strain isolated from Italian shallow drinking water reservoir.</title>
        <authorList>
            <person name="Simonazzi M."/>
            <person name="Shishido T.K."/>
            <person name="Delbaje E."/>
            <person name="Wahlsten M."/>
            <person name="Fewer D.P."/>
            <person name="Sivonen K."/>
            <person name="Pezzolesi L."/>
            <person name="Pistocchi R."/>
        </authorList>
    </citation>
    <scope>NUCLEOTIDE SEQUENCE [LARGE SCALE GENOMIC DNA]</scope>
    <source>
        <strain evidence="2">LRLZ20PSL1</strain>
    </source>
</reference>
<organism evidence="1 2">
    <name type="scientific">Limnothrix redekei LRLZ20PSL1</name>
    <dbReference type="NCBI Taxonomy" id="3112953"/>
    <lineage>
        <taxon>Bacteria</taxon>
        <taxon>Bacillati</taxon>
        <taxon>Cyanobacteriota</taxon>
        <taxon>Cyanophyceae</taxon>
        <taxon>Pseudanabaenales</taxon>
        <taxon>Pseudanabaenaceae</taxon>
        <taxon>Limnothrix</taxon>
    </lineage>
</organism>
<keyword evidence="2" id="KW-1185">Reference proteome</keyword>
<protein>
    <recommendedName>
        <fullName evidence="3">CopY family transcriptional regulator</fullName>
    </recommendedName>
</protein>
<gene>
    <name evidence="1" type="ORF">VPK24_05585</name>
</gene>
<accession>A0ABW7CAC4</accession>
<evidence type="ECO:0000313" key="2">
    <source>
        <dbReference type="Proteomes" id="UP001604335"/>
    </source>
</evidence>